<evidence type="ECO:0000256" key="8">
    <source>
        <dbReference type="PIRSR" id="PIRSR601580-3"/>
    </source>
</evidence>
<keyword evidence="4 9" id="KW-0256">Endoplasmic reticulum</keyword>
<feature type="chain" id="PRO_5040527758" evidence="9">
    <location>
        <begin position="24"/>
        <end position="582"/>
    </location>
</feature>
<dbReference type="PANTHER" id="PTHR11073:SF1">
    <property type="entry name" value="CALNEXIN 14D-RELATED"/>
    <property type="match status" value="1"/>
</dbReference>
<feature type="region of interest" description="Disordered" evidence="10">
    <location>
        <begin position="450"/>
        <end position="470"/>
    </location>
</feature>
<dbReference type="Gene3D" id="2.10.250.10">
    <property type="entry name" value="Calreticulin/calnexin, P domain"/>
    <property type="match status" value="1"/>
</dbReference>
<accession>A0A9P3HEZ5</accession>
<dbReference type="InterPro" id="IPR001580">
    <property type="entry name" value="Calret/calnex"/>
</dbReference>
<evidence type="ECO:0000256" key="1">
    <source>
        <dbReference type="ARBA" id="ARBA00004389"/>
    </source>
</evidence>
<keyword evidence="5 9" id="KW-1133">Transmembrane helix</keyword>
<keyword evidence="7 9" id="KW-0143">Chaperone</keyword>
<evidence type="ECO:0000256" key="5">
    <source>
        <dbReference type="ARBA" id="ARBA00022989"/>
    </source>
</evidence>
<dbReference type="EMBL" id="BQFW01000011">
    <property type="protein sequence ID" value="GJJ75531.1"/>
    <property type="molecule type" value="Genomic_DNA"/>
</dbReference>
<dbReference type="GO" id="GO:0005789">
    <property type="term" value="C:endoplasmic reticulum membrane"/>
    <property type="evidence" value="ECO:0007669"/>
    <property type="project" value="UniProtKB-SubCell"/>
</dbReference>
<feature type="region of interest" description="Disordered" evidence="10">
    <location>
        <begin position="251"/>
        <end position="347"/>
    </location>
</feature>
<keyword evidence="6 9" id="KW-0472">Membrane</keyword>
<dbReference type="PROSITE" id="PS00804">
    <property type="entry name" value="CALRETICULIN_2"/>
    <property type="match status" value="1"/>
</dbReference>
<feature type="compositionally biased region" description="Basic and acidic residues" evidence="10">
    <location>
        <begin position="556"/>
        <end position="570"/>
    </location>
</feature>
<evidence type="ECO:0000313" key="11">
    <source>
        <dbReference type="EMBL" id="GJJ75531.1"/>
    </source>
</evidence>
<dbReference type="GO" id="GO:0036503">
    <property type="term" value="P:ERAD pathway"/>
    <property type="evidence" value="ECO:0007669"/>
    <property type="project" value="TreeGrafter"/>
</dbReference>
<keyword evidence="12" id="KW-1185">Reference proteome</keyword>
<dbReference type="Pfam" id="PF00262">
    <property type="entry name" value="Calreticulin"/>
    <property type="match status" value="1"/>
</dbReference>
<comment type="similarity">
    <text evidence="2 9">Belongs to the calreticulin family.</text>
</comment>
<evidence type="ECO:0000256" key="7">
    <source>
        <dbReference type="ARBA" id="ARBA00023186"/>
    </source>
</evidence>
<keyword evidence="8" id="KW-1015">Disulfide bond</keyword>
<dbReference type="GO" id="GO:0006457">
    <property type="term" value="P:protein folding"/>
    <property type="evidence" value="ECO:0007669"/>
    <property type="project" value="InterPro"/>
</dbReference>
<comment type="caution">
    <text evidence="11">The sequence shown here is derived from an EMBL/GenBank/DDBJ whole genome shotgun (WGS) entry which is preliminary data.</text>
</comment>
<dbReference type="PRINTS" id="PR00626">
    <property type="entry name" value="CALRETICULIN"/>
</dbReference>
<dbReference type="InterPro" id="IPR018124">
    <property type="entry name" value="Calret/calnex_CS"/>
</dbReference>
<evidence type="ECO:0000256" key="9">
    <source>
        <dbReference type="RuleBase" id="RU362126"/>
    </source>
</evidence>
<comment type="subcellular location">
    <subcellularLocation>
        <location evidence="1">Endoplasmic reticulum membrane</location>
        <topology evidence="1">Single-pass membrane protein</topology>
    </subcellularLocation>
</comment>
<evidence type="ECO:0000256" key="10">
    <source>
        <dbReference type="SAM" id="MobiDB-lite"/>
    </source>
</evidence>
<evidence type="ECO:0000256" key="6">
    <source>
        <dbReference type="ARBA" id="ARBA00023136"/>
    </source>
</evidence>
<dbReference type="PANTHER" id="PTHR11073">
    <property type="entry name" value="CALRETICULIN AND CALNEXIN"/>
    <property type="match status" value="1"/>
</dbReference>
<dbReference type="OrthoDB" id="1938156at2759"/>
<dbReference type="InterPro" id="IPR009033">
    <property type="entry name" value="Calreticulin/calnexin_P_dom_sf"/>
</dbReference>
<feature type="signal peptide" evidence="9">
    <location>
        <begin position="1"/>
        <end position="23"/>
    </location>
</feature>
<evidence type="ECO:0000256" key="2">
    <source>
        <dbReference type="ARBA" id="ARBA00010983"/>
    </source>
</evidence>
<dbReference type="Proteomes" id="UP000827284">
    <property type="component" value="Unassembled WGS sequence"/>
</dbReference>
<reference evidence="11" key="2">
    <citation type="journal article" date="2022" name="Microbiol. Resour. Announc.">
        <title>Whole-Genome Sequence of Entomortierella parvispora E1425, a Mucoromycotan Fungus Associated with Burkholderiaceae-Related Endosymbiotic Bacteria.</title>
        <authorList>
            <person name="Herlambang A."/>
            <person name="Guo Y."/>
            <person name="Takashima Y."/>
            <person name="Narisawa K."/>
            <person name="Ohta H."/>
            <person name="Nishizawa T."/>
        </authorList>
    </citation>
    <scope>NUCLEOTIDE SEQUENCE</scope>
    <source>
        <strain evidence="11">E1425</strain>
    </source>
</reference>
<feature type="disulfide bond" evidence="8">
    <location>
        <begin position="152"/>
        <end position="187"/>
    </location>
</feature>
<feature type="compositionally biased region" description="Basic and acidic residues" evidence="10">
    <location>
        <begin position="263"/>
        <end position="292"/>
    </location>
</feature>
<feature type="transmembrane region" description="Helical" evidence="9">
    <location>
        <begin position="501"/>
        <end position="524"/>
    </location>
</feature>
<evidence type="ECO:0000313" key="12">
    <source>
        <dbReference type="Proteomes" id="UP000827284"/>
    </source>
</evidence>
<protein>
    <submittedName>
        <fullName evidence="11">Calnexin</fullName>
    </submittedName>
</protein>
<organism evidence="11 12">
    <name type="scientific">Entomortierella parvispora</name>
    <dbReference type="NCBI Taxonomy" id="205924"/>
    <lineage>
        <taxon>Eukaryota</taxon>
        <taxon>Fungi</taxon>
        <taxon>Fungi incertae sedis</taxon>
        <taxon>Mucoromycota</taxon>
        <taxon>Mortierellomycotina</taxon>
        <taxon>Mortierellomycetes</taxon>
        <taxon>Mortierellales</taxon>
        <taxon>Mortierellaceae</taxon>
        <taxon>Entomortierella</taxon>
    </lineage>
</organism>
<dbReference type="Gene3D" id="2.60.120.200">
    <property type="match status" value="1"/>
</dbReference>
<feature type="compositionally biased region" description="Acidic residues" evidence="10">
    <location>
        <begin position="311"/>
        <end position="322"/>
    </location>
</feature>
<dbReference type="GO" id="GO:0051082">
    <property type="term" value="F:unfolded protein binding"/>
    <property type="evidence" value="ECO:0007669"/>
    <property type="project" value="InterPro"/>
</dbReference>
<dbReference type="AlphaFoldDB" id="A0A9P3HEZ5"/>
<dbReference type="GO" id="GO:0005509">
    <property type="term" value="F:calcium ion binding"/>
    <property type="evidence" value="ECO:0007669"/>
    <property type="project" value="InterPro"/>
</dbReference>
<dbReference type="InterPro" id="IPR013320">
    <property type="entry name" value="ConA-like_dom_sf"/>
</dbReference>
<reference evidence="11" key="1">
    <citation type="submission" date="2021-11" db="EMBL/GenBank/DDBJ databases">
        <authorList>
            <person name="Herlambang A."/>
            <person name="Guo Y."/>
            <person name="Takashima Y."/>
            <person name="Nishizawa T."/>
        </authorList>
    </citation>
    <scope>NUCLEOTIDE SEQUENCE</scope>
    <source>
        <strain evidence="11">E1425</strain>
    </source>
</reference>
<keyword evidence="9" id="KW-0732">Signal</keyword>
<gene>
    <name evidence="11" type="ORF">EMPS_07889</name>
</gene>
<proteinExistence type="inferred from homology"/>
<name>A0A9P3HEZ5_9FUNG</name>
<feature type="region of interest" description="Disordered" evidence="10">
    <location>
        <begin position="538"/>
        <end position="582"/>
    </location>
</feature>
<dbReference type="FunFam" id="2.60.120.200:FF:000011">
    <property type="entry name" value="Probable calnexin"/>
    <property type="match status" value="1"/>
</dbReference>
<dbReference type="FunFam" id="2.10.250.10:FF:000001">
    <property type="entry name" value="Calnexin homolog"/>
    <property type="match status" value="1"/>
</dbReference>
<dbReference type="SUPFAM" id="SSF63887">
    <property type="entry name" value="P-domain of calnexin/calreticulin"/>
    <property type="match status" value="1"/>
</dbReference>
<evidence type="ECO:0000256" key="3">
    <source>
        <dbReference type="ARBA" id="ARBA00022692"/>
    </source>
</evidence>
<sequence>MTRISLGLVSLLALSSAVSIVSAHDGHDHGQHEFHMPGDAEYTSSKDDLAEFKATTIKAPFLEQFAQNWSDRWTASEATKETSADGEVFSYVGEWTVEEPSVYPGLKGDLGLVAKSPAAHHAISASLPEVIDNRDKTLVVQYEVKAQRGLECGGAYMKLLTESPEGIKFKEFSNETPYTIMFGPDKCGGTNKVHFIFRHKNPITGVYEEKHLQSAPLAKLSALTNLYTLIVKPDQTFEIKINNEVVSSGSLLENFQPPVNPPKEIDDPNDSKPSDWVEEAKISDPKASKPADWDESAPPRILDESATQPDDWLEDESSEIPDPEAVKPDDWDDEEDGDWIPASVPNPKCQNNGCGPWVRPYISNPAYKGKWSAPLIDNPAYKGIWAPRKIANPDFFEDKHPSNFERIGAVGFEIWTMQKDILFDNIYIGHSIADAQSLAAESWEIKYASEKKQEEAANPPPKTDGPPAFKEDPIGFVVEHLREFIELAREDPMNAIHSRPMVSAILAAVVGVTLGLALIIVGLLTAAPKAGARGVVAAAKAKKTDEATPDDDEKEDRESDKEFKEDEPVVRKRTTVVEDADE</sequence>
<dbReference type="SUPFAM" id="SSF49899">
    <property type="entry name" value="Concanavalin A-like lectins/glucanases"/>
    <property type="match status" value="1"/>
</dbReference>
<dbReference type="PROSITE" id="PS00805">
    <property type="entry name" value="CALRETICULIN_REPEAT"/>
    <property type="match status" value="1"/>
</dbReference>
<keyword evidence="3 9" id="KW-0812">Transmembrane</keyword>
<evidence type="ECO:0000256" key="4">
    <source>
        <dbReference type="ARBA" id="ARBA00022824"/>
    </source>
</evidence>